<evidence type="ECO:0000259" key="1">
    <source>
        <dbReference type="Pfam" id="PF20150"/>
    </source>
</evidence>
<accession>A0AAI9E5X1</accession>
<dbReference type="InterPro" id="IPR038883">
    <property type="entry name" value="AN11006-like"/>
</dbReference>
<keyword evidence="3" id="KW-1185">Reference proteome</keyword>
<dbReference type="EMBL" id="CAVMBE010000008">
    <property type="protein sequence ID" value="CAK3876740.1"/>
    <property type="molecule type" value="Genomic_DNA"/>
</dbReference>
<dbReference type="PANTHER" id="PTHR42085:SF2">
    <property type="entry name" value="F-BOX DOMAIN-CONTAINING PROTEIN"/>
    <property type="match status" value="1"/>
</dbReference>
<organism evidence="2 3">
    <name type="scientific">Lecanosticta acicola</name>
    <dbReference type="NCBI Taxonomy" id="111012"/>
    <lineage>
        <taxon>Eukaryota</taxon>
        <taxon>Fungi</taxon>
        <taxon>Dikarya</taxon>
        <taxon>Ascomycota</taxon>
        <taxon>Pezizomycotina</taxon>
        <taxon>Dothideomycetes</taxon>
        <taxon>Dothideomycetidae</taxon>
        <taxon>Mycosphaerellales</taxon>
        <taxon>Mycosphaerellaceae</taxon>
        <taxon>Lecanosticta</taxon>
    </lineage>
</organism>
<dbReference type="Pfam" id="PF20150">
    <property type="entry name" value="2EXR"/>
    <property type="match status" value="1"/>
</dbReference>
<dbReference type="AlphaFoldDB" id="A0AAI9E5X1"/>
<name>A0AAI9E5X1_9PEZI</name>
<reference evidence="2" key="1">
    <citation type="submission" date="2023-11" db="EMBL/GenBank/DDBJ databases">
        <authorList>
            <person name="Alioto T."/>
            <person name="Alioto T."/>
            <person name="Gomez Garrido J."/>
        </authorList>
    </citation>
    <scope>NUCLEOTIDE SEQUENCE</scope>
</reference>
<sequence>MVASGAASSAASSAAKDAQDSRLFQLPAELRNTIYEFVLYSEDPVVLEDLWGRSSLRFPALLQVCRQVRDEAAGIWYSSSVFLWCSHRNLIGFAALIEPRRLNQVAVFLS</sequence>
<dbReference type="InterPro" id="IPR045518">
    <property type="entry name" value="2EXR"/>
</dbReference>
<dbReference type="Proteomes" id="UP001296104">
    <property type="component" value="Unassembled WGS sequence"/>
</dbReference>
<gene>
    <name evidence="2" type="ORF">LECACI_7A002074</name>
</gene>
<evidence type="ECO:0000313" key="2">
    <source>
        <dbReference type="EMBL" id="CAK3876740.1"/>
    </source>
</evidence>
<dbReference type="PANTHER" id="PTHR42085">
    <property type="entry name" value="F-BOX DOMAIN-CONTAINING PROTEIN"/>
    <property type="match status" value="1"/>
</dbReference>
<feature type="domain" description="2EXR" evidence="1">
    <location>
        <begin position="25"/>
        <end position="77"/>
    </location>
</feature>
<comment type="caution">
    <text evidence="2">The sequence shown here is derived from an EMBL/GenBank/DDBJ whole genome shotgun (WGS) entry which is preliminary data.</text>
</comment>
<evidence type="ECO:0000313" key="3">
    <source>
        <dbReference type="Proteomes" id="UP001296104"/>
    </source>
</evidence>
<proteinExistence type="predicted"/>
<protein>
    <recommendedName>
        <fullName evidence="1">2EXR domain-containing protein</fullName>
    </recommendedName>
</protein>